<dbReference type="AlphaFoldDB" id="A0A2A9F9H1"/>
<evidence type="ECO:0000256" key="1">
    <source>
        <dbReference type="ARBA" id="ARBA00022801"/>
    </source>
</evidence>
<feature type="domain" description="Xaa-Pro dipeptidyl-peptidase C-terminal" evidence="2">
    <location>
        <begin position="392"/>
        <end position="639"/>
    </location>
</feature>
<name>A0A2A9F9H1_9PSEU</name>
<dbReference type="SMART" id="SM00939">
    <property type="entry name" value="PepX_C"/>
    <property type="match status" value="1"/>
</dbReference>
<dbReference type="Pfam" id="PF02129">
    <property type="entry name" value="Peptidase_S15"/>
    <property type="match status" value="1"/>
</dbReference>
<proteinExistence type="predicted"/>
<evidence type="ECO:0000259" key="2">
    <source>
        <dbReference type="SMART" id="SM00939"/>
    </source>
</evidence>
<organism evidence="3 4">
    <name type="scientific">Amycolatopsis sulphurea</name>
    <dbReference type="NCBI Taxonomy" id="76022"/>
    <lineage>
        <taxon>Bacteria</taxon>
        <taxon>Bacillati</taxon>
        <taxon>Actinomycetota</taxon>
        <taxon>Actinomycetes</taxon>
        <taxon>Pseudonocardiales</taxon>
        <taxon>Pseudonocardiaceae</taxon>
        <taxon>Amycolatopsis</taxon>
    </lineage>
</organism>
<dbReference type="InterPro" id="IPR029058">
    <property type="entry name" value="AB_hydrolase_fold"/>
</dbReference>
<dbReference type="EMBL" id="PDJK01000002">
    <property type="protein sequence ID" value="PFG48004.1"/>
    <property type="molecule type" value="Genomic_DNA"/>
</dbReference>
<dbReference type="InterPro" id="IPR005674">
    <property type="entry name" value="CocE/Ser_esterase"/>
</dbReference>
<dbReference type="InterPro" id="IPR008979">
    <property type="entry name" value="Galactose-bd-like_sf"/>
</dbReference>
<sequence>MDALDPIEGEAEREMTDGYWTGPLPDALVEEWLSDKELYVEMRDGVRLSTDVHVPRGVAGPFPAVLVRTPYDKDVAEGIVRMRWVEFFLRQGYAVVVQNERGHFLSQGSFDDYLQGAGTDGFDTVEWIVRQSWSNGKVGTIGCSSSAEHQLPMAAGNHPAHAAMIPCASGTAVGDVDGNDTRGQFYRGGIPMLRLWAMWYGKLAVTERPVLPQPSTQDARQRLRTFFSMSARRGFVPDTVQKLTHLPSQDVLRQSGGPRSPFDKYITWTPADPGWDEVAHIGAGDHPRVPALHVNTWHDIGAGETARLFTYLQGLGVAEQYLIMGPGPHCLVWQDPPYLMTKADAKELLGGLSAIEIQDMPAPDLSKLRFGDLEAGDARYRGVDHGYPKLFLAWFERWLKGADNDTSAMPKVQAYVMNQGWVHGERWPLPEVVETTYFLAPDPGARLRNQAGMLSTEAPEGEQADTFVYDPLDPTPSLGGGCCAFAAALDQRPISVRRDVLVYSTPPLEKAVTVVGPITVELFVSSSARDTDFIVRLVDVHPDGTAINLADDGFRMRYRDGFDTKHLLRAGEIYRISLPNMVTGNCFRAGHRIRIEVSSSSFPNYERNLNTGGNNFDETEAVVAENTVHYGSVHPSRVVFPILPQRDA</sequence>
<protein>
    <recommendedName>
        <fullName evidence="2">Xaa-Pro dipeptidyl-peptidase C-terminal domain-containing protein</fullName>
    </recommendedName>
</protein>
<reference evidence="3 4" key="1">
    <citation type="submission" date="2017-10" db="EMBL/GenBank/DDBJ databases">
        <title>Sequencing the genomes of 1000 actinobacteria strains.</title>
        <authorList>
            <person name="Klenk H.-P."/>
        </authorList>
    </citation>
    <scope>NUCLEOTIDE SEQUENCE [LARGE SCALE GENOMIC DNA]</scope>
    <source>
        <strain evidence="3 4">DSM 46092</strain>
    </source>
</reference>
<dbReference type="SUPFAM" id="SSF49785">
    <property type="entry name" value="Galactose-binding domain-like"/>
    <property type="match status" value="1"/>
</dbReference>
<dbReference type="InterPro" id="IPR000383">
    <property type="entry name" value="Xaa-Pro-like_dom"/>
</dbReference>
<dbReference type="RefSeq" id="WP_098512055.1">
    <property type="nucleotide sequence ID" value="NZ_JBIAKZ010000017.1"/>
</dbReference>
<evidence type="ECO:0000313" key="3">
    <source>
        <dbReference type="EMBL" id="PFG48004.1"/>
    </source>
</evidence>
<dbReference type="InterPro" id="IPR013736">
    <property type="entry name" value="Xaa-Pro_dipept_C"/>
</dbReference>
<dbReference type="Gene3D" id="2.60.120.260">
    <property type="entry name" value="Galactose-binding domain-like"/>
    <property type="match status" value="1"/>
</dbReference>
<dbReference type="InterPro" id="IPR050585">
    <property type="entry name" value="Xaa-Pro_dipeptidyl-ppase/CocE"/>
</dbReference>
<dbReference type="SUPFAM" id="SSF53474">
    <property type="entry name" value="alpha/beta-Hydrolases"/>
    <property type="match status" value="1"/>
</dbReference>
<dbReference type="Gene3D" id="3.40.50.1820">
    <property type="entry name" value="alpha/beta hydrolase"/>
    <property type="match status" value="1"/>
</dbReference>
<keyword evidence="1" id="KW-0378">Hydrolase</keyword>
<dbReference type="Pfam" id="PF08530">
    <property type="entry name" value="PepX_C"/>
    <property type="match status" value="1"/>
</dbReference>
<dbReference type="PANTHER" id="PTHR43056:SF10">
    <property type="entry name" value="COCE_NOND FAMILY, PUTATIVE (AFU_ORTHOLOGUE AFUA_7G00600)-RELATED"/>
    <property type="match status" value="1"/>
</dbReference>
<accession>A0A2A9F9H1</accession>
<dbReference type="PANTHER" id="PTHR43056">
    <property type="entry name" value="PEPTIDASE S9 PROLYL OLIGOPEPTIDASE"/>
    <property type="match status" value="1"/>
</dbReference>
<dbReference type="Gene3D" id="1.10.3020.10">
    <property type="entry name" value="alpha-amino acid ester hydrolase ( Helical cap domain)"/>
    <property type="match status" value="1"/>
</dbReference>
<dbReference type="GO" id="GO:0008239">
    <property type="term" value="F:dipeptidyl-peptidase activity"/>
    <property type="evidence" value="ECO:0007669"/>
    <property type="project" value="InterPro"/>
</dbReference>
<keyword evidence="4" id="KW-1185">Reference proteome</keyword>
<dbReference type="NCBIfam" id="TIGR00976">
    <property type="entry name" value="CocE_NonD"/>
    <property type="match status" value="2"/>
</dbReference>
<dbReference type="Proteomes" id="UP000243542">
    <property type="component" value="Unassembled WGS sequence"/>
</dbReference>
<comment type="caution">
    <text evidence="3">The sequence shown here is derived from an EMBL/GenBank/DDBJ whole genome shotgun (WGS) entry which is preliminary data.</text>
</comment>
<evidence type="ECO:0000313" key="4">
    <source>
        <dbReference type="Proteomes" id="UP000243542"/>
    </source>
</evidence>
<gene>
    <name evidence="3" type="ORF">ATK36_3072</name>
</gene>